<dbReference type="InterPro" id="IPR004358">
    <property type="entry name" value="Sig_transdc_His_kin-like_C"/>
</dbReference>
<evidence type="ECO:0000256" key="2">
    <source>
        <dbReference type="ARBA" id="ARBA00012438"/>
    </source>
</evidence>
<dbReference type="OrthoDB" id="1489484at2"/>
<dbReference type="FunFam" id="1.10.287.130:FF:000045">
    <property type="entry name" value="Two-component system sensor histidine kinase/response regulator"/>
    <property type="match status" value="1"/>
</dbReference>
<dbReference type="SMART" id="SM00448">
    <property type="entry name" value="REC"/>
    <property type="match status" value="1"/>
</dbReference>
<comment type="catalytic activity">
    <reaction evidence="1">
        <text>ATP + protein L-histidine = ADP + protein N-phospho-L-histidine.</text>
        <dbReference type="EC" id="2.7.13.3"/>
    </reaction>
</comment>
<evidence type="ECO:0000259" key="12">
    <source>
        <dbReference type="PROSITE" id="PS01124"/>
    </source>
</evidence>
<dbReference type="InterPro" id="IPR013783">
    <property type="entry name" value="Ig-like_fold"/>
</dbReference>
<dbReference type="InterPro" id="IPR036890">
    <property type="entry name" value="HATPase_C_sf"/>
</dbReference>
<dbReference type="PANTHER" id="PTHR43547">
    <property type="entry name" value="TWO-COMPONENT HISTIDINE KINASE"/>
    <property type="match status" value="1"/>
</dbReference>
<dbReference type="PROSITE" id="PS50110">
    <property type="entry name" value="RESPONSE_REGULATORY"/>
    <property type="match status" value="1"/>
</dbReference>
<dbReference type="PROSITE" id="PS50109">
    <property type="entry name" value="HIS_KIN"/>
    <property type="match status" value="1"/>
</dbReference>
<dbReference type="InterPro" id="IPR011006">
    <property type="entry name" value="CheY-like_superfamily"/>
</dbReference>
<dbReference type="Gene3D" id="1.10.10.60">
    <property type="entry name" value="Homeodomain-like"/>
    <property type="match status" value="1"/>
</dbReference>
<dbReference type="Pfam" id="PF00072">
    <property type="entry name" value="Response_reg"/>
    <property type="match status" value="1"/>
</dbReference>
<name>A0A2T5J935_9SPHI</name>
<dbReference type="InterPro" id="IPR005467">
    <property type="entry name" value="His_kinase_dom"/>
</dbReference>
<feature type="domain" description="HTH araC/xylS-type" evidence="12">
    <location>
        <begin position="1365"/>
        <end position="1464"/>
    </location>
</feature>
<evidence type="ECO:0000256" key="9">
    <source>
        <dbReference type="ARBA" id="ARBA00023015"/>
    </source>
</evidence>
<evidence type="ECO:0000256" key="7">
    <source>
        <dbReference type="ARBA" id="ARBA00022840"/>
    </source>
</evidence>
<dbReference type="InterPro" id="IPR011110">
    <property type="entry name" value="Reg_prop"/>
</dbReference>
<dbReference type="InterPro" id="IPR036097">
    <property type="entry name" value="HisK_dim/P_sf"/>
</dbReference>
<dbReference type="FunFam" id="3.30.565.10:FF:000037">
    <property type="entry name" value="Hybrid sensor histidine kinase/response regulator"/>
    <property type="match status" value="1"/>
</dbReference>
<dbReference type="InterPro" id="IPR011123">
    <property type="entry name" value="Y_Y_Y"/>
</dbReference>
<dbReference type="InterPro" id="IPR003594">
    <property type="entry name" value="HATPase_dom"/>
</dbReference>
<dbReference type="Pfam" id="PF00512">
    <property type="entry name" value="HisKA"/>
    <property type="match status" value="1"/>
</dbReference>
<dbReference type="CDD" id="cd17574">
    <property type="entry name" value="REC_OmpR"/>
    <property type="match status" value="1"/>
</dbReference>
<dbReference type="FunFam" id="2.60.40.10:FF:000791">
    <property type="entry name" value="Two-component system sensor histidine kinase/response regulator"/>
    <property type="match status" value="1"/>
</dbReference>
<dbReference type="SUPFAM" id="SSF47384">
    <property type="entry name" value="Homodimeric domain of signal transducing histidine kinase"/>
    <property type="match status" value="1"/>
</dbReference>
<dbReference type="InterPro" id="IPR009057">
    <property type="entry name" value="Homeodomain-like_sf"/>
</dbReference>
<dbReference type="Gene3D" id="1.10.287.130">
    <property type="match status" value="1"/>
</dbReference>
<keyword evidence="5" id="KW-0547">Nucleotide-binding</keyword>
<feature type="domain" description="Histidine kinase" evidence="13">
    <location>
        <begin position="955"/>
        <end position="1173"/>
    </location>
</feature>
<organism evidence="15 16">
    <name type="scientific">Mucilaginibacter yixingensis</name>
    <dbReference type="NCBI Taxonomy" id="1295612"/>
    <lineage>
        <taxon>Bacteria</taxon>
        <taxon>Pseudomonadati</taxon>
        <taxon>Bacteroidota</taxon>
        <taxon>Sphingobacteriia</taxon>
        <taxon>Sphingobacteriales</taxon>
        <taxon>Sphingobacteriaceae</taxon>
        <taxon>Mucilaginibacter</taxon>
    </lineage>
</organism>
<evidence type="ECO:0000259" key="13">
    <source>
        <dbReference type="PROSITE" id="PS50109"/>
    </source>
</evidence>
<sequence length="1470" mass="166249">MFIEKIKANTNSIQIKSGVAFLAILLFSLNVFGQLNFKITHYSTADGLSHNRISCIFKDHEGFMWFGTWNGLNRFDGHNFLVYKSQPGDTSNLQSNRIQEIVEDKAGDLWLRAYDDRIYRFNKKKEEFFRFEVKINASDSSTTFKHIYLTKSGQIWLATPHSGIFQIAKPDAPHLEYKWFNTHAKTGYQLPSNEINNFFEDRSSNLWITTAGGLCILRVTPGGYQTDQNFTNYKIAGITSLRETPERIWLASKTGELFYYDKRTLQIQRLKIASSGINKLVPSSKGNIIYATTKAGDLLLIDRFSLQTTIYHSPQSGGLNRMYEDKSGLLWIEPENSGVLKFDPSNHRFKFFTQETDGDYDNTSHYFRVMEDRSGLTWVSMSKGGFGYYDKAKDVIDYFYNKPGSPTKRFSNIVGFFYKDPSGVLWLGTDDRGINKIVVEKSSFNQQLFVPNSVKRTDNEVRAVATDRYARLWVATRSGGLYVLKSGKRANVQILNYPENGLSSIYKIIEANNGVIWIGTKANGLYAAAPLDHYGNKYQLTRYIADKNTPTAISSNVVYDIVEDRFNRIWLGSYGSGLSLMPGGTGASVTFININGFKHYPKAAFRKIRSMELDNAGRLWIGTTDGLLVSDILSQNVTDTHFKTYRKVIGDPKSLSYNDIQYIYQASDGRMWIGTAGGGLNLAVGADPMQHLDFKAYTTANGLPSDFILSCSEDRKGRLWIATESGLSCLTSANGTAKNFDSIDGLTGNGFSEATALTLTDGRIAFGSLNGLISFDPDKVQPKKEKTRMVFTSLEVNNSEIRPNDGSRILINDINHTDTLRLKHYQNIIAIEYTALDFRSDNQLEYSYRLRNFDDEWHMNKNSRKVIYTNLPPGEYQLEVKCHNGYLFEETPYKALTIIISPPWWKTWWAYLIYLVILLSIAETGRRIAVTMLRLRQRAAVEKRVADLKMTFFTNISHELRTPLTLIINPIEAIYKNEKLSGQATGYIRVIRKNAKRMMFFINQLLELRKVQSGMGTLQPTQVEIVSFVHQIGDYFKEAATEKQIDFKVVANAASRTVWIDHEKIDIVLYNLLSNAFKYSPKHKKITVQLNLTDQDQIQIAVIDEGTGVPEAQLTDIFQLYYEVADQSASSVKGTGIGLSVAKEFIELHQGKIFATNNPTGGLTVTVVLPANANPPDELNVIPANQSIDQPLEERPPVQEAEPASAANHQQQPLVLVVEDSADLRSFLQLQLSRQYRVITAQHGAEGLQLAAEMMPDLIISDIMMPEMDGITMLDRLKKDIKTSHIPVILLSARASIESQIEGLKYGADYYIAKPFNNEFLQEAAANVIARRRQLFGQLLSGENPFKNTSATEPTLTLQDEQFMQKIIQFVNERMIETDFNIEDVAQSLHMSRSSFYRKFSSLSTQAPVEFVREMRLKRAGELLDSGAHTVTEVAFAVGFNSSRYFATCFKEYYKLTPTEYIKRPATKGK</sequence>
<gene>
    <name evidence="15" type="ORF">C8P68_10478</name>
</gene>
<dbReference type="EC" id="2.7.13.3" evidence="2"/>
<dbReference type="InterPro" id="IPR001789">
    <property type="entry name" value="Sig_transdc_resp-reg_receiver"/>
</dbReference>
<dbReference type="SUPFAM" id="SSF63829">
    <property type="entry name" value="Calcium-dependent phosphotriesterase"/>
    <property type="match status" value="2"/>
</dbReference>
<dbReference type="RefSeq" id="WP_107828557.1">
    <property type="nucleotide sequence ID" value="NZ_CP160205.1"/>
</dbReference>
<dbReference type="InterPro" id="IPR015943">
    <property type="entry name" value="WD40/YVTN_repeat-like_dom_sf"/>
</dbReference>
<dbReference type="SUPFAM" id="SSF46689">
    <property type="entry name" value="Homeodomain-like"/>
    <property type="match status" value="1"/>
</dbReference>
<feature type="domain" description="Response regulatory" evidence="14">
    <location>
        <begin position="1214"/>
        <end position="1329"/>
    </location>
</feature>
<dbReference type="Gene3D" id="2.130.10.10">
    <property type="entry name" value="YVTN repeat-like/Quinoprotein amine dehydrogenase"/>
    <property type="match status" value="3"/>
</dbReference>
<accession>A0A2T5J935</accession>
<keyword evidence="6" id="KW-0418">Kinase</keyword>
<reference evidence="15 16" key="1">
    <citation type="submission" date="2018-04" db="EMBL/GenBank/DDBJ databases">
        <title>Genomic Encyclopedia of Archaeal and Bacterial Type Strains, Phase II (KMG-II): from individual species to whole genera.</title>
        <authorList>
            <person name="Goeker M."/>
        </authorList>
    </citation>
    <scope>NUCLEOTIDE SEQUENCE [LARGE SCALE GENOMIC DNA]</scope>
    <source>
        <strain evidence="15 16">DSM 26809</strain>
    </source>
</reference>
<dbReference type="SMART" id="SM00342">
    <property type="entry name" value="HTH_ARAC"/>
    <property type="match status" value="1"/>
</dbReference>
<dbReference type="EMBL" id="QAOQ01000004">
    <property type="protein sequence ID" value="PTQ96593.1"/>
    <property type="molecule type" value="Genomic_DNA"/>
</dbReference>
<comment type="caution">
    <text evidence="15">The sequence shown here is derived from an EMBL/GenBank/DDBJ whole genome shotgun (WGS) entry which is preliminary data.</text>
</comment>
<dbReference type="Pfam" id="PF07494">
    <property type="entry name" value="Reg_prop"/>
    <property type="match status" value="4"/>
</dbReference>
<evidence type="ECO:0000256" key="4">
    <source>
        <dbReference type="ARBA" id="ARBA00022679"/>
    </source>
</evidence>
<evidence type="ECO:0000256" key="8">
    <source>
        <dbReference type="ARBA" id="ARBA00023012"/>
    </source>
</evidence>
<evidence type="ECO:0000256" key="5">
    <source>
        <dbReference type="ARBA" id="ARBA00022741"/>
    </source>
</evidence>
<dbReference type="SUPFAM" id="SSF52172">
    <property type="entry name" value="CheY-like"/>
    <property type="match status" value="1"/>
</dbReference>
<dbReference type="Gene3D" id="3.40.50.2300">
    <property type="match status" value="1"/>
</dbReference>
<dbReference type="Proteomes" id="UP000244168">
    <property type="component" value="Unassembled WGS sequence"/>
</dbReference>
<evidence type="ECO:0000259" key="14">
    <source>
        <dbReference type="PROSITE" id="PS50110"/>
    </source>
</evidence>
<dbReference type="Gene3D" id="3.30.565.10">
    <property type="entry name" value="Histidine kinase-like ATPase, C-terminal domain"/>
    <property type="match status" value="1"/>
</dbReference>
<dbReference type="GO" id="GO:0000155">
    <property type="term" value="F:phosphorelay sensor kinase activity"/>
    <property type="evidence" value="ECO:0007669"/>
    <property type="project" value="InterPro"/>
</dbReference>
<evidence type="ECO:0000313" key="15">
    <source>
        <dbReference type="EMBL" id="PTQ96593.1"/>
    </source>
</evidence>
<keyword evidence="9" id="KW-0805">Transcription regulation</keyword>
<dbReference type="SUPFAM" id="SSF101898">
    <property type="entry name" value="NHL repeat"/>
    <property type="match status" value="1"/>
</dbReference>
<keyword evidence="8" id="KW-0902">Two-component regulatory system</keyword>
<dbReference type="Gene3D" id="2.60.40.10">
    <property type="entry name" value="Immunoglobulins"/>
    <property type="match status" value="1"/>
</dbReference>
<dbReference type="PROSITE" id="PS01124">
    <property type="entry name" value="HTH_ARAC_FAMILY_2"/>
    <property type="match status" value="1"/>
</dbReference>
<proteinExistence type="predicted"/>
<dbReference type="Pfam" id="PF07495">
    <property type="entry name" value="Y_Y_Y"/>
    <property type="match status" value="1"/>
</dbReference>
<evidence type="ECO:0000256" key="1">
    <source>
        <dbReference type="ARBA" id="ARBA00000085"/>
    </source>
</evidence>
<dbReference type="Pfam" id="PF02518">
    <property type="entry name" value="HATPase_c"/>
    <property type="match status" value="1"/>
</dbReference>
<protein>
    <recommendedName>
        <fullName evidence="2">histidine kinase</fullName>
        <ecNumber evidence="2">2.7.13.3</ecNumber>
    </recommendedName>
</protein>
<dbReference type="SMART" id="SM00387">
    <property type="entry name" value="HATPase_c"/>
    <property type="match status" value="1"/>
</dbReference>
<dbReference type="PRINTS" id="PR00344">
    <property type="entry name" value="BCTRLSENSOR"/>
</dbReference>
<dbReference type="SUPFAM" id="SSF55874">
    <property type="entry name" value="ATPase domain of HSP90 chaperone/DNA topoisomerase II/histidine kinase"/>
    <property type="match status" value="1"/>
</dbReference>
<keyword evidence="16" id="KW-1185">Reference proteome</keyword>
<keyword evidence="4" id="KW-0808">Transferase</keyword>
<feature type="modified residue" description="4-aspartylphosphate" evidence="11">
    <location>
        <position position="1262"/>
    </location>
</feature>
<evidence type="ECO:0000256" key="10">
    <source>
        <dbReference type="ARBA" id="ARBA00023163"/>
    </source>
</evidence>
<evidence type="ECO:0000313" key="16">
    <source>
        <dbReference type="Proteomes" id="UP000244168"/>
    </source>
</evidence>
<dbReference type="SMART" id="SM00388">
    <property type="entry name" value="HisKA"/>
    <property type="match status" value="1"/>
</dbReference>
<dbReference type="InterPro" id="IPR018060">
    <property type="entry name" value="HTH_AraC"/>
</dbReference>
<evidence type="ECO:0000256" key="6">
    <source>
        <dbReference type="ARBA" id="ARBA00022777"/>
    </source>
</evidence>
<evidence type="ECO:0000256" key="3">
    <source>
        <dbReference type="ARBA" id="ARBA00022553"/>
    </source>
</evidence>
<dbReference type="GO" id="GO:0005524">
    <property type="term" value="F:ATP binding"/>
    <property type="evidence" value="ECO:0007669"/>
    <property type="project" value="UniProtKB-KW"/>
</dbReference>
<keyword evidence="10" id="KW-0804">Transcription</keyword>
<dbReference type="PANTHER" id="PTHR43547:SF2">
    <property type="entry name" value="HYBRID SIGNAL TRANSDUCTION HISTIDINE KINASE C"/>
    <property type="match status" value="1"/>
</dbReference>
<dbReference type="GO" id="GO:0003700">
    <property type="term" value="F:DNA-binding transcription factor activity"/>
    <property type="evidence" value="ECO:0007669"/>
    <property type="project" value="InterPro"/>
</dbReference>
<keyword evidence="7" id="KW-0067">ATP-binding</keyword>
<dbReference type="CDD" id="cd00082">
    <property type="entry name" value="HisKA"/>
    <property type="match status" value="1"/>
</dbReference>
<dbReference type="InterPro" id="IPR003661">
    <property type="entry name" value="HisK_dim/P_dom"/>
</dbReference>
<dbReference type="GO" id="GO:0043565">
    <property type="term" value="F:sequence-specific DNA binding"/>
    <property type="evidence" value="ECO:0007669"/>
    <property type="project" value="InterPro"/>
</dbReference>
<dbReference type="Pfam" id="PF12833">
    <property type="entry name" value="HTH_18"/>
    <property type="match status" value="1"/>
</dbReference>
<keyword evidence="3 11" id="KW-0597">Phosphoprotein</keyword>
<evidence type="ECO:0000256" key="11">
    <source>
        <dbReference type="PROSITE-ProRule" id="PRU00169"/>
    </source>
</evidence>